<dbReference type="GO" id="GO:0016740">
    <property type="term" value="F:transferase activity"/>
    <property type="evidence" value="ECO:0007669"/>
    <property type="project" value="UniProtKB-KW"/>
</dbReference>
<dbReference type="AlphaFoldDB" id="A0A9W6T6L8"/>
<evidence type="ECO:0000256" key="2">
    <source>
        <dbReference type="SAM" id="MobiDB-lite"/>
    </source>
</evidence>
<dbReference type="EMBL" id="BSXN01004724">
    <property type="protein sequence ID" value="GME81730.1"/>
    <property type="molecule type" value="Genomic_DNA"/>
</dbReference>
<sequence length="96" mass="10868">MQFKYIHFANRLTGWNAIKSRVEQLNLNLTDDQVKEVTNKIKKLGDIRPLNIDDVDSIIKEFHADVSTPRMSATNGASAVDEETSLLDSVKRPKLN</sequence>
<evidence type="ECO:0000256" key="1">
    <source>
        <dbReference type="ARBA" id="ARBA00022679"/>
    </source>
</evidence>
<evidence type="ECO:0000259" key="3">
    <source>
        <dbReference type="Pfam" id="PF22617"/>
    </source>
</evidence>
<evidence type="ECO:0000313" key="5">
    <source>
        <dbReference type="Proteomes" id="UP001165120"/>
    </source>
</evidence>
<keyword evidence="1" id="KW-0808">Transferase</keyword>
<proteinExistence type="predicted"/>
<reference evidence="4" key="1">
    <citation type="submission" date="2023-04" db="EMBL/GenBank/DDBJ databases">
        <title>Candida boidinii NBRC 10035.</title>
        <authorList>
            <person name="Ichikawa N."/>
            <person name="Sato H."/>
            <person name="Tonouchi N."/>
        </authorList>
    </citation>
    <scope>NUCLEOTIDE SEQUENCE</scope>
    <source>
        <strain evidence="4">NBRC 10035</strain>
    </source>
</reference>
<feature type="domain" description="2-isopropylmalate synthase/homocitrate synthase post-catalytic" evidence="3">
    <location>
        <begin position="4"/>
        <end position="48"/>
    </location>
</feature>
<dbReference type="Pfam" id="PF22617">
    <property type="entry name" value="HCS_D2"/>
    <property type="match status" value="1"/>
</dbReference>
<keyword evidence="5" id="KW-1185">Reference proteome</keyword>
<accession>A0A9W6T6L8</accession>
<dbReference type="Proteomes" id="UP001165120">
    <property type="component" value="Unassembled WGS sequence"/>
</dbReference>
<dbReference type="Gene3D" id="1.10.238.260">
    <property type="match status" value="1"/>
</dbReference>
<feature type="region of interest" description="Disordered" evidence="2">
    <location>
        <begin position="69"/>
        <end position="96"/>
    </location>
</feature>
<evidence type="ECO:0000313" key="4">
    <source>
        <dbReference type="EMBL" id="GME81730.1"/>
    </source>
</evidence>
<name>A0A9W6T6L8_CANBO</name>
<protein>
    <submittedName>
        <fullName evidence="4">Unnamed protein product</fullName>
    </submittedName>
</protein>
<organism evidence="4 5">
    <name type="scientific">Candida boidinii</name>
    <name type="common">Yeast</name>
    <dbReference type="NCBI Taxonomy" id="5477"/>
    <lineage>
        <taxon>Eukaryota</taxon>
        <taxon>Fungi</taxon>
        <taxon>Dikarya</taxon>
        <taxon>Ascomycota</taxon>
        <taxon>Saccharomycotina</taxon>
        <taxon>Pichiomycetes</taxon>
        <taxon>Pichiales</taxon>
        <taxon>Pichiaceae</taxon>
        <taxon>Ogataea</taxon>
        <taxon>Ogataea/Candida clade</taxon>
    </lineage>
</organism>
<dbReference type="InterPro" id="IPR054691">
    <property type="entry name" value="LeuA/HCS_post-cat"/>
</dbReference>
<gene>
    <name evidence="4" type="ORF">Cboi02_000663600</name>
</gene>
<comment type="caution">
    <text evidence="4">The sequence shown here is derived from an EMBL/GenBank/DDBJ whole genome shotgun (WGS) entry which is preliminary data.</text>
</comment>